<dbReference type="Proteomes" id="UP000199119">
    <property type="component" value="Unassembled WGS sequence"/>
</dbReference>
<organism evidence="1 2">
    <name type="scientific">Paracidovorax wautersii</name>
    <dbReference type="NCBI Taxonomy" id="1177982"/>
    <lineage>
        <taxon>Bacteria</taxon>
        <taxon>Pseudomonadati</taxon>
        <taxon>Pseudomonadota</taxon>
        <taxon>Betaproteobacteria</taxon>
        <taxon>Burkholderiales</taxon>
        <taxon>Comamonadaceae</taxon>
        <taxon>Paracidovorax</taxon>
    </lineage>
</organism>
<protein>
    <submittedName>
        <fullName evidence="1">Uncharacterized protein</fullName>
    </submittedName>
</protein>
<dbReference type="RefSeq" id="WP_092937033.1">
    <property type="nucleotide sequence ID" value="NZ_FONX01000001.1"/>
</dbReference>
<evidence type="ECO:0000313" key="1">
    <source>
        <dbReference type="EMBL" id="SFE36163.1"/>
    </source>
</evidence>
<dbReference type="OrthoDB" id="8686404at2"/>
<evidence type="ECO:0000313" key="2">
    <source>
        <dbReference type="Proteomes" id="UP000199119"/>
    </source>
</evidence>
<dbReference type="EMBL" id="FONX01000001">
    <property type="protein sequence ID" value="SFE36163.1"/>
    <property type="molecule type" value="Genomic_DNA"/>
</dbReference>
<sequence length="102" mass="11296">MEMTITESPYRIMLCDVPSSLPGEARLAAERRYARELERALGGPYEVVAACEVIASLDGADMISEVDQAVAFRWQKASSTARERALSHIGDAEEAYFDVRLN</sequence>
<dbReference type="AlphaFoldDB" id="A0A1I1ZZM6"/>
<name>A0A1I1ZZM6_9BURK</name>
<gene>
    <name evidence="1" type="ORF">SAMN04489711_101388</name>
</gene>
<reference evidence="2" key="1">
    <citation type="submission" date="2016-10" db="EMBL/GenBank/DDBJ databases">
        <authorList>
            <person name="Varghese N."/>
            <person name="Submissions S."/>
        </authorList>
    </citation>
    <scope>NUCLEOTIDE SEQUENCE [LARGE SCALE GENOMIC DNA]</scope>
    <source>
        <strain evidence="2">DSM 27981</strain>
    </source>
</reference>
<accession>A0A1I1ZZM6</accession>
<keyword evidence="2" id="KW-1185">Reference proteome</keyword>
<proteinExistence type="predicted"/>